<dbReference type="AlphaFoldDB" id="A0A9Q0RW32"/>
<evidence type="ECO:0000313" key="1">
    <source>
        <dbReference type="EMBL" id="KAJ6634586.1"/>
    </source>
</evidence>
<protein>
    <submittedName>
        <fullName evidence="1">Uncharacterized protein</fullName>
    </submittedName>
</protein>
<evidence type="ECO:0000313" key="2">
    <source>
        <dbReference type="Proteomes" id="UP001151699"/>
    </source>
</evidence>
<organism evidence="1 2">
    <name type="scientific">Pseudolycoriella hygida</name>
    <dbReference type="NCBI Taxonomy" id="35572"/>
    <lineage>
        <taxon>Eukaryota</taxon>
        <taxon>Metazoa</taxon>
        <taxon>Ecdysozoa</taxon>
        <taxon>Arthropoda</taxon>
        <taxon>Hexapoda</taxon>
        <taxon>Insecta</taxon>
        <taxon>Pterygota</taxon>
        <taxon>Neoptera</taxon>
        <taxon>Endopterygota</taxon>
        <taxon>Diptera</taxon>
        <taxon>Nematocera</taxon>
        <taxon>Sciaroidea</taxon>
        <taxon>Sciaridae</taxon>
        <taxon>Pseudolycoriella</taxon>
    </lineage>
</organism>
<dbReference type="EMBL" id="WJQU01000004">
    <property type="protein sequence ID" value="KAJ6634586.1"/>
    <property type="molecule type" value="Genomic_DNA"/>
</dbReference>
<reference evidence="1" key="1">
    <citation type="submission" date="2022-07" db="EMBL/GenBank/DDBJ databases">
        <authorList>
            <person name="Trinca V."/>
            <person name="Uliana J.V.C."/>
            <person name="Torres T.T."/>
            <person name="Ward R.J."/>
            <person name="Monesi N."/>
        </authorList>
    </citation>
    <scope>NUCLEOTIDE SEQUENCE</scope>
    <source>
        <strain evidence="1">HSMRA1968</strain>
        <tissue evidence="1">Whole embryos</tissue>
    </source>
</reference>
<proteinExistence type="predicted"/>
<name>A0A9Q0RW32_9DIPT</name>
<accession>A0A9Q0RW32</accession>
<gene>
    <name evidence="1" type="ORF">Bhyg_13161</name>
</gene>
<dbReference type="Proteomes" id="UP001151699">
    <property type="component" value="Chromosome C"/>
</dbReference>
<keyword evidence="2" id="KW-1185">Reference proteome</keyword>
<comment type="caution">
    <text evidence="1">The sequence shown here is derived from an EMBL/GenBank/DDBJ whole genome shotgun (WGS) entry which is preliminary data.</text>
</comment>
<sequence length="73" mass="8433">MRSTLIWACWSKYLGSAHRNIEDSHNGFAHLDLDQIEFISEPELASLEGYEVLMDFDLELLELKVHSQLLVVD</sequence>